<proteinExistence type="predicted"/>
<organism evidence="3 4">
    <name type="scientific">Nocardia macrotermitis</name>
    <dbReference type="NCBI Taxonomy" id="2585198"/>
    <lineage>
        <taxon>Bacteria</taxon>
        <taxon>Bacillati</taxon>
        <taxon>Actinomycetota</taxon>
        <taxon>Actinomycetes</taxon>
        <taxon>Mycobacteriales</taxon>
        <taxon>Nocardiaceae</taxon>
        <taxon>Nocardia</taxon>
    </lineage>
</organism>
<evidence type="ECO:0000313" key="3">
    <source>
        <dbReference type="EMBL" id="MQY22992.1"/>
    </source>
</evidence>
<accession>A0A7K0DCF5</accession>
<dbReference type="GO" id="GO:0051920">
    <property type="term" value="F:peroxiredoxin activity"/>
    <property type="evidence" value="ECO:0007669"/>
    <property type="project" value="InterPro"/>
</dbReference>
<dbReference type="InterPro" id="IPR029032">
    <property type="entry name" value="AhpD-like"/>
</dbReference>
<evidence type="ECO:0000259" key="2">
    <source>
        <dbReference type="Pfam" id="PF02627"/>
    </source>
</evidence>
<dbReference type="AlphaFoldDB" id="A0A7K0DCF5"/>
<evidence type="ECO:0000313" key="4">
    <source>
        <dbReference type="Proteomes" id="UP000438448"/>
    </source>
</evidence>
<dbReference type="Proteomes" id="UP000438448">
    <property type="component" value="Unassembled WGS sequence"/>
</dbReference>
<dbReference type="PANTHER" id="PTHR35446:SF3">
    <property type="entry name" value="CMD DOMAIN-CONTAINING PROTEIN"/>
    <property type="match status" value="1"/>
</dbReference>
<dbReference type="SUPFAM" id="SSF69118">
    <property type="entry name" value="AhpD-like"/>
    <property type="match status" value="1"/>
</dbReference>
<protein>
    <recommendedName>
        <fullName evidence="2">Carboxymuconolactone decarboxylase-like domain-containing protein</fullName>
    </recommendedName>
</protein>
<keyword evidence="4" id="KW-1185">Reference proteome</keyword>
<dbReference type="InterPro" id="IPR003779">
    <property type="entry name" value="CMD-like"/>
</dbReference>
<feature type="region of interest" description="Disordered" evidence="1">
    <location>
        <begin position="1"/>
        <end position="50"/>
    </location>
</feature>
<comment type="caution">
    <text evidence="3">The sequence shown here is derived from an EMBL/GenBank/DDBJ whole genome shotgun (WGS) entry which is preliminary data.</text>
</comment>
<dbReference type="Gene3D" id="1.20.1290.10">
    <property type="entry name" value="AhpD-like"/>
    <property type="match status" value="1"/>
</dbReference>
<name>A0A7K0DCF5_9NOCA</name>
<gene>
    <name evidence="3" type="ORF">NRB20_61170</name>
</gene>
<dbReference type="NCBIfam" id="TIGR00778">
    <property type="entry name" value="ahpD_dom"/>
    <property type="match status" value="1"/>
</dbReference>
<evidence type="ECO:0000256" key="1">
    <source>
        <dbReference type="SAM" id="MobiDB-lite"/>
    </source>
</evidence>
<reference evidence="3 4" key="1">
    <citation type="submission" date="2019-10" db="EMBL/GenBank/DDBJ databases">
        <title>Nocardia macrotermitis sp. nov. and Nocardia aurantia sp. nov., isolated from the gut of fungus growing-termite Macrotermes natalensis.</title>
        <authorList>
            <person name="Benndorf R."/>
            <person name="Schwitalla J."/>
            <person name="Martin K."/>
            <person name="De Beer W."/>
            <person name="Kaster A.-K."/>
            <person name="Vollmers J."/>
            <person name="Poulsen M."/>
            <person name="Beemelmanns C."/>
        </authorList>
    </citation>
    <scope>NUCLEOTIDE SEQUENCE [LARGE SCALE GENOMIC DNA]</scope>
    <source>
        <strain evidence="3 4">RB20</strain>
    </source>
</reference>
<feature type="domain" description="Carboxymuconolactone decarboxylase-like" evidence="2">
    <location>
        <begin position="71"/>
        <end position="128"/>
    </location>
</feature>
<dbReference type="Pfam" id="PF02627">
    <property type="entry name" value="CMD"/>
    <property type="match status" value="1"/>
</dbReference>
<dbReference type="EMBL" id="WEGK01000016">
    <property type="protein sequence ID" value="MQY22992.1"/>
    <property type="molecule type" value="Genomic_DNA"/>
</dbReference>
<dbReference type="PANTHER" id="PTHR35446">
    <property type="entry name" value="SI:CH211-175M2.5"/>
    <property type="match status" value="1"/>
</dbReference>
<dbReference type="InterPro" id="IPR004675">
    <property type="entry name" value="AhpD_core"/>
</dbReference>
<sequence length="199" mass="21455">MAAERASASSPRGVNRTIRRRASAGSSARSAYPAATSRSTAPEESRPAMRQTAAAFGELPDAVAKLATSPELLNGFLAMSHSFENCTLDPISVEVVTMVVATHNDCHVCVRVHTARLRRLHADPTLITALRSRNPLPDNRLEALRTFTLAALATTGNVDDHTLTTFLAHGYTERNALEVVLGIGTYTMSTFANRLIRAI</sequence>